<dbReference type="RefSeq" id="WP_097062269.1">
    <property type="nucleotide sequence ID" value="NZ_OBMI01000001.1"/>
</dbReference>
<keyword evidence="2" id="KW-0229">DNA integration</keyword>
<dbReference type="Gene3D" id="1.10.150.130">
    <property type="match status" value="1"/>
</dbReference>
<evidence type="ECO:0000313" key="7">
    <source>
        <dbReference type="Proteomes" id="UP000219494"/>
    </source>
</evidence>
<feature type="domain" description="Tyr recombinase" evidence="5">
    <location>
        <begin position="199"/>
        <end position="386"/>
    </location>
</feature>
<dbReference type="EMBL" id="OBMI01000001">
    <property type="protein sequence ID" value="SOB79004.1"/>
    <property type="molecule type" value="Genomic_DNA"/>
</dbReference>
<dbReference type="AlphaFoldDB" id="A0A285QBY9"/>
<gene>
    <name evidence="6" type="ORF">SAMN06297144_0323</name>
</gene>
<keyword evidence="7" id="KW-1185">Reference proteome</keyword>
<comment type="similarity">
    <text evidence="1">Belongs to the 'phage' integrase family.</text>
</comment>
<evidence type="ECO:0000259" key="5">
    <source>
        <dbReference type="PROSITE" id="PS51898"/>
    </source>
</evidence>
<dbReference type="OrthoDB" id="7388552at2"/>
<dbReference type="Pfam" id="PF22022">
    <property type="entry name" value="Phage_int_M"/>
    <property type="match status" value="1"/>
</dbReference>
<sequence length="415" mass="45530">MALTDTAIRGAKPKERDYKLADGGGLYLLVTKAGGKLWRLKYRAHGVERKLALGKYPDVTLGAARKARDEARAKAGAGDDPAAAKRRERVAAKLAAGTTFGAVALEYVGKAEREGRAPATVTKLHWAREWLQPAIGHRPVDQVEPHELLAVLKKQEAQGNLETARRTRAFASRVFRYAVATARAKADPAGLLLGAVASPKPKNLSAIVDPKRIGELLRAIDGYTGQPVTRLALALSPHVFVRPGELRQAEWSEFDPEANVWRIPAARMKKRREHVVPLSRQALAILGELRQLTGGGRLVFPAMGKRDRPLSENTATAALRRMGFGADEMTAHGFRAMASTLLNESGKWHPDAIERALAHRDSDQVRAAYHRGAHWDERVRMAQWWSDKLDSLRSGAQILPFTTSEAATETWKSAG</sequence>
<evidence type="ECO:0000256" key="2">
    <source>
        <dbReference type="ARBA" id="ARBA00022908"/>
    </source>
</evidence>
<evidence type="ECO:0000256" key="1">
    <source>
        <dbReference type="ARBA" id="ARBA00008857"/>
    </source>
</evidence>
<dbReference type="InterPro" id="IPR050808">
    <property type="entry name" value="Phage_Integrase"/>
</dbReference>
<dbReference type="PANTHER" id="PTHR30629">
    <property type="entry name" value="PROPHAGE INTEGRASE"/>
    <property type="match status" value="1"/>
</dbReference>
<dbReference type="InterPro" id="IPR025166">
    <property type="entry name" value="Integrase_DNA_bind_dom"/>
</dbReference>
<evidence type="ECO:0000256" key="3">
    <source>
        <dbReference type="ARBA" id="ARBA00023125"/>
    </source>
</evidence>
<dbReference type="Proteomes" id="UP000219494">
    <property type="component" value="Unassembled WGS sequence"/>
</dbReference>
<dbReference type="Gene3D" id="1.10.443.10">
    <property type="entry name" value="Intergrase catalytic core"/>
    <property type="match status" value="1"/>
</dbReference>
<dbReference type="PROSITE" id="PS51898">
    <property type="entry name" value="TYR_RECOMBINASE"/>
    <property type="match status" value="1"/>
</dbReference>
<accession>A0A285QBY9</accession>
<protein>
    <submittedName>
        <fullName evidence="6">Integrase</fullName>
    </submittedName>
</protein>
<evidence type="ECO:0000256" key="4">
    <source>
        <dbReference type="ARBA" id="ARBA00023172"/>
    </source>
</evidence>
<dbReference type="GO" id="GO:0015074">
    <property type="term" value="P:DNA integration"/>
    <property type="evidence" value="ECO:0007669"/>
    <property type="project" value="UniProtKB-KW"/>
</dbReference>
<reference evidence="6 7" key="1">
    <citation type="submission" date="2017-07" db="EMBL/GenBank/DDBJ databases">
        <authorList>
            <person name="Sun Z.S."/>
            <person name="Albrecht U."/>
            <person name="Echele G."/>
            <person name="Lee C.C."/>
        </authorList>
    </citation>
    <scope>NUCLEOTIDE SEQUENCE [LARGE SCALE GENOMIC DNA]</scope>
    <source>
        <strain evidence="6 7">CGMCC 1.12672</strain>
    </source>
</reference>
<name>A0A285QBY9_9SPHN</name>
<keyword evidence="4" id="KW-0233">DNA recombination</keyword>
<evidence type="ECO:0000313" key="6">
    <source>
        <dbReference type="EMBL" id="SOB79004.1"/>
    </source>
</evidence>
<dbReference type="InterPro" id="IPR011010">
    <property type="entry name" value="DNA_brk_join_enz"/>
</dbReference>
<dbReference type="PANTHER" id="PTHR30629:SF2">
    <property type="entry name" value="PROPHAGE INTEGRASE INTS-RELATED"/>
    <property type="match status" value="1"/>
</dbReference>
<dbReference type="Pfam" id="PF00589">
    <property type="entry name" value="Phage_integrase"/>
    <property type="match status" value="1"/>
</dbReference>
<dbReference type="InterPro" id="IPR053876">
    <property type="entry name" value="Phage_int_M"/>
</dbReference>
<dbReference type="Pfam" id="PF13356">
    <property type="entry name" value="Arm-DNA-bind_3"/>
    <property type="match status" value="1"/>
</dbReference>
<dbReference type="InterPro" id="IPR010998">
    <property type="entry name" value="Integrase_recombinase_N"/>
</dbReference>
<dbReference type="SUPFAM" id="SSF56349">
    <property type="entry name" value="DNA breaking-rejoining enzymes"/>
    <property type="match status" value="1"/>
</dbReference>
<dbReference type="InterPro" id="IPR002104">
    <property type="entry name" value="Integrase_catalytic"/>
</dbReference>
<dbReference type="CDD" id="cd00801">
    <property type="entry name" value="INT_P4_C"/>
    <property type="match status" value="1"/>
</dbReference>
<proteinExistence type="inferred from homology"/>
<dbReference type="GO" id="GO:0006310">
    <property type="term" value="P:DNA recombination"/>
    <property type="evidence" value="ECO:0007669"/>
    <property type="project" value="UniProtKB-KW"/>
</dbReference>
<dbReference type="GO" id="GO:0003677">
    <property type="term" value="F:DNA binding"/>
    <property type="evidence" value="ECO:0007669"/>
    <property type="project" value="UniProtKB-KW"/>
</dbReference>
<dbReference type="InterPro" id="IPR038488">
    <property type="entry name" value="Integrase_DNA-bd_sf"/>
</dbReference>
<keyword evidence="3" id="KW-0238">DNA-binding</keyword>
<organism evidence="6 7">
    <name type="scientific">Sphingomonas guangdongensis</name>
    <dbReference type="NCBI Taxonomy" id="1141890"/>
    <lineage>
        <taxon>Bacteria</taxon>
        <taxon>Pseudomonadati</taxon>
        <taxon>Pseudomonadota</taxon>
        <taxon>Alphaproteobacteria</taxon>
        <taxon>Sphingomonadales</taxon>
        <taxon>Sphingomonadaceae</taxon>
        <taxon>Sphingomonas</taxon>
    </lineage>
</organism>
<dbReference type="InterPro" id="IPR013762">
    <property type="entry name" value="Integrase-like_cat_sf"/>
</dbReference>
<dbReference type="Gene3D" id="3.30.160.390">
    <property type="entry name" value="Integrase, DNA-binding domain"/>
    <property type="match status" value="1"/>
</dbReference>